<organism evidence="2 3">
    <name type="scientific">Candidatus Giovannonibacteria bacterium RIFCSPLOWO2_01_FULL_45_34</name>
    <dbReference type="NCBI Taxonomy" id="1798351"/>
    <lineage>
        <taxon>Bacteria</taxon>
        <taxon>Candidatus Giovannoniibacteriota</taxon>
    </lineage>
</organism>
<evidence type="ECO:0000313" key="2">
    <source>
        <dbReference type="EMBL" id="OGF81665.1"/>
    </source>
</evidence>
<evidence type="ECO:0000256" key="1">
    <source>
        <dbReference type="SAM" id="Phobius"/>
    </source>
</evidence>
<dbReference type="STRING" id="1798351.A2930_04175"/>
<dbReference type="EMBL" id="MFID01000007">
    <property type="protein sequence ID" value="OGF81665.1"/>
    <property type="molecule type" value="Genomic_DNA"/>
</dbReference>
<name>A0A1F5X198_9BACT</name>
<sequence>MNKSFKQISNIVIAILLSALVLSLIFIVFVLRTGFVQDWMEAQYFGRILEINSAGFSIVAGDEKKIEVLIKIDTDIREGRRLVAAKTLRVGDNVIAVGRMNAAGQVEASVLRIFPARNPR</sequence>
<reference evidence="2 3" key="1">
    <citation type="journal article" date="2016" name="Nat. Commun.">
        <title>Thousands of microbial genomes shed light on interconnected biogeochemical processes in an aquifer system.</title>
        <authorList>
            <person name="Anantharaman K."/>
            <person name="Brown C.T."/>
            <person name="Hug L.A."/>
            <person name="Sharon I."/>
            <person name="Castelle C.J."/>
            <person name="Probst A.J."/>
            <person name="Thomas B.C."/>
            <person name="Singh A."/>
            <person name="Wilkins M.J."/>
            <person name="Karaoz U."/>
            <person name="Brodie E.L."/>
            <person name="Williams K.H."/>
            <person name="Hubbard S.S."/>
            <person name="Banfield J.F."/>
        </authorList>
    </citation>
    <scope>NUCLEOTIDE SEQUENCE [LARGE SCALE GENOMIC DNA]</scope>
</reference>
<evidence type="ECO:0008006" key="4">
    <source>
        <dbReference type="Google" id="ProtNLM"/>
    </source>
</evidence>
<dbReference type="Proteomes" id="UP000178114">
    <property type="component" value="Unassembled WGS sequence"/>
</dbReference>
<gene>
    <name evidence="2" type="ORF">A2930_04175</name>
</gene>
<keyword evidence="1" id="KW-0472">Membrane</keyword>
<keyword evidence="1" id="KW-1133">Transmembrane helix</keyword>
<dbReference type="AlphaFoldDB" id="A0A1F5X198"/>
<proteinExistence type="predicted"/>
<protein>
    <recommendedName>
        <fullName evidence="4">DUF5666 domain-containing protein</fullName>
    </recommendedName>
</protein>
<keyword evidence="1" id="KW-0812">Transmembrane</keyword>
<comment type="caution">
    <text evidence="2">The sequence shown here is derived from an EMBL/GenBank/DDBJ whole genome shotgun (WGS) entry which is preliminary data.</text>
</comment>
<evidence type="ECO:0000313" key="3">
    <source>
        <dbReference type="Proteomes" id="UP000178114"/>
    </source>
</evidence>
<feature type="transmembrane region" description="Helical" evidence="1">
    <location>
        <begin position="12"/>
        <end position="31"/>
    </location>
</feature>
<accession>A0A1F5X198</accession>